<proteinExistence type="predicted"/>
<dbReference type="KEGG" id="snep:Enr13x_34620"/>
<keyword evidence="1" id="KW-0472">Membrane</keyword>
<evidence type="ECO:0000313" key="2">
    <source>
        <dbReference type="EMBL" id="QDV43605.1"/>
    </source>
</evidence>
<protein>
    <submittedName>
        <fullName evidence="2">Uncharacterized protein</fullName>
    </submittedName>
</protein>
<evidence type="ECO:0000256" key="1">
    <source>
        <dbReference type="SAM" id="Phobius"/>
    </source>
</evidence>
<sequence length="34" mass="3884">MIGKHKPKAAERVGRWSQALYPLLLIVVLVYSFV</sequence>
<keyword evidence="3" id="KW-1185">Reference proteome</keyword>
<name>A0A518HRX6_9BACT</name>
<gene>
    <name evidence="2" type="ORF">Enr13x_34620</name>
</gene>
<dbReference type="EMBL" id="CP037423">
    <property type="protein sequence ID" value="QDV43605.1"/>
    <property type="molecule type" value="Genomic_DNA"/>
</dbReference>
<keyword evidence="1" id="KW-1133">Transmembrane helix</keyword>
<organism evidence="2 3">
    <name type="scientific">Stieleria neptunia</name>
    <dbReference type="NCBI Taxonomy" id="2527979"/>
    <lineage>
        <taxon>Bacteria</taxon>
        <taxon>Pseudomonadati</taxon>
        <taxon>Planctomycetota</taxon>
        <taxon>Planctomycetia</taxon>
        <taxon>Pirellulales</taxon>
        <taxon>Pirellulaceae</taxon>
        <taxon>Stieleria</taxon>
    </lineage>
</organism>
<dbReference type="Proteomes" id="UP000319004">
    <property type="component" value="Chromosome"/>
</dbReference>
<keyword evidence="1" id="KW-0812">Transmembrane</keyword>
<feature type="transmembrane region" description="Helical" evidence="1">
    <location>
        <begin position="12"/>
        <end position="33"/>
    </location>
</feature>
<reference evidence="2 3" key="1">
    <citation type="submission" date="2019-03" db="EMBL/GenBank/DDBJ databases">
        <title>Deep-cultivation of Planctomycetes and their phenomic and genomic characterization uncovers novel biology.</title>
        <authorList>
            <person name="Wiegand S."/>
            <person name="Jogler M."/>
            <person name="Boedeker C."/>
            <person name="Pinto D."/>
            <person name="Vollmers J."/>
            <person name="Rivas-Marin E."/>
            <person name="Kohn T."/>
            <person name="Peeters S.H."/>
            <person name="Heuer A."/>
            <person name="Rast P."/>
            <person name="Oberbeckmann S."/>
            <person name="Bunk B."/>
            <person name="Jeske O."/>
            <person name="Meyerdierks A."/>
            <person name="Storesund J.E."/>
            <person name="Kallscheuer N."/>
            <person name="Luecker S."/>
            <person name="Lage O.M."/>
            <person name="Pohl T."/>
            <person name="Merkel B.J."/>
            <person name="Hornburger P."/>
            <person name="Mueller R.-W."/>
            <person name="Bruemmer F."/>
            <person name="Labrenz M."/>
            <person name="Spormann A.M."/>
            <person name="Op den Camp H."/>
            <person name="Overmann J."/>
            <person name="Amann R."/>
            <person name="Jetten M.S.M."/>
            <person name="Mascher T."/>
            <person name="Medema M.H."/>
            <person name="Devos D.P."/>
            <person name="Kaster A.-K."/>
            <person name="Ovreas L."/>
            <person name="Rohde M."/>
            <person name="Galperin M.Y."/>
            <person name="Jogler C."/>
        </authorList>
    </citation>
    <scope>NUCLEOTIDE SEQUENCE [LARGE SCALE GENOMIC DNA]</scope>
    <source>
        <strain evidence="2 3">Enr13</strain>
    </source>
</reference>
<evidence type="ECO:0000313" key="3">
    <source>
        <dbReference type="Proteomes" id="UP000319004"/>
    </source>
</evidence>
<dbReference type="AlphaFoldDB" id="A0A518HRX6"/>
<accession>A0A518HRX6</accession>